<organism evidence="3">
    <name type="scientific">Bracon brevicornis</name>
    <dbReference type="NCBI Taxonomy" id="1563983"/>
    <lineage>
        <taxon>Eukaryota</taxon>
        <taxon>Metazoa</taxon>
        <taxon>Ecdysozoa</taxon>
        <taxon>Arthropoda</taxon>
        <taxon>Hexapoda</taxon>
        <taxon>Insecta</taxon>
        <taxon>Pterygota</taxon>
        <taxon>Neoptera</taxon>
        <taxon>Endopterygota</taxon>
        <taxon>Hymenoptera</taxon>
        <taxon>Apocrita</taxon>
        <taxon>Ichneumonoidea</taxon>
        <taxon>Braconidae</taxon>
        <taxon>Braconinae</taxon>
        <taxon>Bracon</taxon>
    </lineage>
</organism>
<proteinExistence type="predicted"/>
<evidence type="ECO:0000256" key="2">
    <source>
        <dbReference type="SAM" id="MobiDB-lite"/>
    </source>
</evidence>
<dbReference type="PANTHER" id="PTHR37161">
    <property type="entry name" value="HDC10475"/>
    <property type="match status" value="1"/>
</dbReference>
<reference evidence="3" key="1">
    <citation type="submission" date="2020-07" db="EMBL/GenBank/DDBJ databases">
        <authorList>
            <person name="Ferguson B K."/>
        </authorList>
    </citation>
    <scope>NUCLEOTIDE SEQUENCE</scope>
    <source>
        <strain evidence="3">L06</strain>
    </source>
</reference>
<sequence length="94" mass="10274">MKTLGRALQAGQSNVINAERAAQGAQREMLEKQQLLGAAKHRLTELSKRIKCARSDLELTRKAVEKADSAAHQAQINAARNKRDNPLSLSLPST</sequence>
<feature type="coiled-coil region" evidence="1">
    <location>
        <begin position="8"/>
        <end position="35"/>
    </location>
</feature>
<dbReference type="EMBL" id="CADCXW020000327">
    <property type="protein sequence ID" value="CAD1569392.1"/>
    <property type="molecule type" value="Genomic_DNA"/>
</dbReference>
<dbReference type="PANTHER" id="PTHR37161:SF2">
    <property type="entry name" value="AT11648P-RELATED"/>
    <property type="match status" value="1"/>
</dbReference>
<protein>
    <submittedName>
        <fullName evidence="3">Uncharacterized protein</fullName>
    </submittedName>
</protein>
<gene>
    <name evidence="3" type="ORF">BBRV_LOCUS92711</name>
</gene>
<feature type="region of interest" description="Disordered" evidence="2">
    <location>
        <begin position="70"/>
        <end position="94"/>
    </location>
</feature>
<evidence type="ECO:0000256" key="1">
    <source>
        <dbReference type="SAM" id="Coils"/>
    </source>
</evidence>
<dbReference type="Pfam" id="PF05335">
    <property type="entry name" value="DUF745"/>
    <property type="match status" value="1"/>
</dbReference>
<dbReference type="AlphaFoldDB" id="A0A6V7KYK7"/>
<name>A0A6V7KYK7_9HYME</name>
<evidence type="ECO:0000313" key="3">
    <source>
        <dbReference type="EMBL" id="CAD1569392.1"/>
    </source>
</evidence>
<keyword evidence="1" id="KW-0175">Coiled coil</keyword>
<dbReference type="InterPro" id="IPR007999">
    <property type="entry name" value="DUF745"/>
</dbReference>
<accession>A0A6V7KYK7</accession>